<dbReference type="InterPro" id="IPR013249">
    <property type="entry name" value="RNA_pol_sigma70_r4_t2"/>
</dbReference>
<protein>
    <submittedName>
        <fullName evidence="8">Uncharacterized protein</fullName>
    </submittedName>
</protein>
<evidence type="ECO:0000313" key="9">
    <source>
        <dbReference type="Proteomes" id="UP000176996"/>
    </source>
</evidence>
<dbReference type="PANTHER" id="PTHR43133">
    <property type="entry name" value="RNA POLYMERASE ECF-TYPE SIGMA FACTO"/>
    <property type="match status" value="1"/>
</dbReference>
<dbReference type="InterPro" id="IPR039425">
    <property type="entry name" value="RNA_pol_sigma-70-like"/>
</dbReference>
<dbReference type="SUPFAM" id="SSF88946">
    <property type="entry name" value="Sigma2 domain of RNA polymerase sigma factors"/>
    <property type="match status" value="1"/>
</dbReference>
<keyword evidence="4" id="KW-0238">DNA-binding</keyword>
<keyword evidence="2" id="KW-0805">Transcription regulation</keyword>
<feature type="domain" description="RNA polymerase sigma factor 70 region 4 type 2" evidence="7">
    <location>
        <begin position="119"/>
        <end position="170"/>
    </location>
</feature>
<evidence type="ECO:0000256" key="3">
    <source>
        <dbReference type="ARBA" id="ARBA00023082"/>
    </source>
</evidence>
<comment type="similarity">
    <text evidence="1">Belongs to the sigma-70 factor family. ECF subfamily.</text>
</comment>
<evidence type="ECO:0000259" key="7">
    <source>
        <dbReference type="Pfam" id="PF08281"/>
    </source>
</evidence>
<evidence type="ECO:0000313" key="8">
    <source>
        <dbReference type="EMBL" id="OGG41319.1"/>
    </source>
</evidence>
<evidence type="ECO:0000259" key="6">
    <source>
        <dbReference type="Pfam" id="PF04542"/>
    </source>
</evidence>
<reference evidence="8 9" key="1">
    <citation type="journal article" date="2016" name="Nat. Commun.">
        <title>Thousands of microbial genomes shed light on interconnected biogeochemical processes in an aquifer system.</title>
        <authorList>
            <person name="Anantharaman K."/>
            <person name="Brown C.T."/>
            <person name="Hug L.A."/>
            <person name="Sharon I."/>
            <person name="Castelle C.J."/>
            <person name="Probst A.J."/>
            <person name="Thomas B.C."/>
            <person name="Singh A."/>
            <person name="Wilkins M.J."/>
            <person name="Karaoz U."/>
            <person name="Brodie E.L."/>
            <person name="Williams K.H."/>
            <person name="Hubbard S.S."/>
            <person name="Banfield J.F."/>
        </authorList>
    </citation>
    <scope>NUCLEOTIDE SEQUENCE [LARGE SCALE GENOMIC DNA]</scope>
</reference>
<dbReference type="InterPro" id="IPR036388">
    <property type="entry name" value="WH-like_DNA-bd_sf"/>
</dbReference>
<dbReference type="InterPro" id="IPR013324">
    <property type="entry name" value="RNA_pol_sigma_r3/r4-like"/>
</dbReference>
<dbReference type="STRING" id="1798471.A3A21_04185"/>
<dbReference type="EMBL" id="MFKK01000013">
    <property type="protein sequence ID" value="OGG41319.1"/>
    <property type="molecule type" value="Genomic_DNA"/>
</dbReference>
<name>A0A1F6BWL2_9BACT</name>
<dbReference type="Proteomes" id="UP000176996">
    <property type="component" value="Unassembled WGS sequence"/>
</dbReference>
<dbReference type="GO" id="GO:0006352">
    <property type="term" value="P:DNA-templated transcription initiation"/>
    <property type="evidence" value="ECO:0007669"/>
    <property type="project" value="InterPro"/>
</dbReference>
<dbReference type="GO" id="GO:0003677">
    <property type="term" value="F:DNA binding"/>
    <property type="evidence" value="ECO:0007669"/>
    <property type="project" value="UniProtKB-KW"/>
</dbReference>
<dbReference type="NCBIfam" id="TIGR02937">
    <property type="entry name" value="sigma70-ECF"/>
    <property type="match status" value="1"/>
</dbReference>
<keyword evidence="3" id="KW-0731">Sigma factor</keyword>
<sequence length="189" mass="21841">MQEEELVQKAKKGDAQAFGKLYDLHMPAIYRFALVKVSNKTDAEDITHQVFLKAWKHIEEYKFQGFPFTSWLYRIAQNAIIDFYRTSRTHQDIDALPEIALSSHLGLDDRVDKAVQVQLVMSAISRLDETGQNVLLMKFVNELSNKEIAEALEKSEGAIRVIQHRALKQLKQLFEHHGTDEHYRTTKDA</sequence>
<organism evidence="8 9">
    <name type="scientific">Candidatus Jorgensenbacteria bacterium RIFCSPLOWO2_01_FULL_45_25b</name>
    <dbReference type="NCBI Taxonomy" id="1798471"/>
    <lineage>
        <taxon>Bacteria</taxon>
        <taxon>Candidatus Joergenseniibacteriota</taxon>
    </lineage>
</organism>
<dbReference type="Pfam" id="PF08281">
    <property type="entry name" value="Sigma70_r4_2"/>
    <property type="match status" value="1"/>
</dbReference>
<dbReference type="Gene3D" id="1.10.1740.10">
    <property type="match status" value="1"/>
</dbReference>
<keyword evidence="5" id="KW-0804">Transcription</keyword>
<dbReference type="GO" id="GO:0016987">
    <property type="term" value="F:sigma factor activity"/>
    <property type="evidence" value="ECO:0007669"/>
    <property type="project" value="UniProtKB-KW"/>
</dbReference>
<dbReference type="InterPro" id="IPR013325">
    <property type="entry name" value="RNA_pol_sigma_r2"/>
</dbReference>
<dbReference type="CDD" id="cd06171">
    <property type="entry name" value="Sigma70_r4"/>
    <property type="match status" value="1"/>
</dbReference>
<dbReference type="Gene3D" id="1.10.10.10">
    <property type="entry name" value="Winged helix-like DNA-binding domain superfamily/Winged helix DNA-binding domain"/>
    <property type="match status" value="1"/>
</dbReference>
<dbReference type="SUPFAM" id="SSF88659">
    <property type="entry name" value="Sigma3 and sigma4 domains of RNA polymerase sigma factors"/>
    <property type="match status" value="1"/>
</dbReference>
<evidence type="ECO:0000256" key="1">
    <source>
        <dbReference type="ARBA" id="ARBA00010641"/>
    </source>
</evidence>
<dbReference type="InterPro" id="IPR007627">
    <property type="entry name" value="RNA_pol_sigma70_r2"/>
</dbReference>
<dbReference type="PANTHER" id="PTHR43133:SF52">
    <property type="entry name" value="ECF RNA POLYMERASE SIGMA FACTOR SIGL"/>
    <property type="match status" value="1"/>
</dbReference>
<dbReference type="AlphaFoldDB" id="A0A1F6BWL2"/>
<dbReference type="Pfam" id="PF04542">
    <property type="entry name" value="Sigma70_r2"/>
    <property type="match status" value="1"/>
</dbReference>
<evidence type="ECO:0000256" key="4">
    <source>
        <dbReference type="ARBA" id="ARBA00023125"/>
    </source>
</evidence>
<dbReference type="InterPro" id="IPR014284">
    <property type="entry name" value="RNA_pol_sigma-70_dom"/>
</dbReference>
<comment type="caution">
    <text evidence="8">The sequence shown here is derived from an EMBL/GenBank/DDBJ whole genome shotgun (WGS) entry which is preliminary data.</text>
</comment>
<evidence type="ECO:0000256" key="2">
    <source>
        <dbReference type="ARBA" id="ARBA00023015"/>
    </source>
</evidence>
<accession>A0A1F6BWL2</accession>
<feature type="domain" description="RNA polymerase sigma-70 region 2" evidence="6">
    <location>
        <begin position="21"/>
        <end position="88"/>
    </location>
</feature>
<gene>
    <name evidence="8" type="ORF">A3A21_04185</name>
</gene>
<evidence type="ECO:0000256" key="5">
    <source>
        <dbReference type="ARBA" id="ARBA00023163"/>
    </source>
</evidence>
<proteinExistence type="inferred from homology"/>